<reference evidence="7" key="1">
    <citation type="submission" date="2021-01" db="EMBL/GenBank/DDBJ databases">
        <authorList>
            <person name="Zahm M."/>
            <person name="Roques C."/>
            <person name="Cabau C."/>
            <person name="Klopp C."/>
            <person name="Donnadieu C."/>
            <person name="Jouanno E."/>
            <person name="Lampietro C."/>
            <person name="Louis A."/>
            <person name="Herpin A."/>
            <person name="Echchiki A."/>
            <person name="Berthelot C."/>
            <person name="Parey E."/>
            <person name="Roest-Crollius H."/>
            <person name="Braasch I."/>
            <person name="Postlethwait J."/>
            <person name="Bobe J."/>
            <person name="Montfort J."/>
            <person name="Bouchez O."/>
            <person name="Begum T."/>
            <person name="Mejri S."/>
            <person name="Adams A."/>
            <person name="Chen W.-J."/>
            <person name="Guiguen Y."/>
        </authorList>
    </citation>
    <scope>NUCLEOTIDE SEQUENCE</scope>
    <source>
        <strain evidence="7">YG-15Mar2019-1</strain>
        <tissue evidence="7">Brain</tissue>
    </source>
</reference>
<name>A0A9D3TIP9_MEGAT</name>
<dbReference type="EMBL" id="JAFDVH010000003">
    <property type="protein sequence ID" value="KAG7484236.1"/>
    <property type="molecule type" value="Genomic_DNA"/>
</dbReference>
<sequence length="165" mass="18358">MPKPGDLIEIDRRIYKHWALYMGDGYIIHVLPPSEVAGAGVHSLMSVAHNAARVQLDLLETVAGTDSYCVNNLLDGKYVPRDIDEILMEAKSMVGRVLRYDILNYNCEHFVTNLRYGKPESRQVRSALYGLAAVGAVALGVLAAAAIFGSGRKEKRREEHHPSYY</sequence>
<dbReference type="GO" id="GO:0070292">
    <property type="term" value="P:N-acylphosphatidylethanolamine metabolic process"/>
    <property type="evidence" value="ECO:0007669"/>
    <property type="project" value="TreeGrafter"/>
</dbReference>
<evidence type="ECO:0000259" key="6">
    <source>
        <dbReference type="PROSITE" id="PS51934"/>
    </source>
</evidence>
<keyword evidence="8" id="KW-1185">Reference proteome</keyword>
<evidence type="ECO:0000313" key="8">
    <source>
        <dbReference type="Proteomes" id="UP001046870"/>
    </source>
</evidence>
<dbReference type="Proteomes" id="UP001046870">
    <property type="component" value="Chromosome 3"/>
</dbReference>
<feature type="transmembrane region" description="Helical" evidence="5">
    <location>
        <begin position="127"/>
        <end position="148"/>
    </location>
</feature>
<evidence type="ECO:0000256" key="4">
    <source>
        <dbReference type="ARBA" id="ARBA00023098"/>
    </source>
</evidence>
<evidence type="ECO:0000256" key="2">
    <source>
        <dbReference type="ARBA" id="ARBA00022679"/>
    </source>
</evidence>
<evidence type="ECO:0000256" key="3">
    <source>
        <dbReference type="ARBA" id="ARBA00022801"/>
    </source>
</evidence>
<dbReference type="OrthoDB" id="421951at2759"/>
<feature type="domain" description="LRAT" evidence="6">
    <location>
        <begin position="7"/>
        <end position="123"/>
    </location>
</feature>
<dbReference type="GO" id="GO:0016410">
    <property type="term" value="F:N-acyltransferase activity"/>
    <property type="evidence" value="ECO:0007669"/>
    <property type="project" value="TreeGrafter"/>
</dbReference>
<keyword evidence="5" id="KW-0812">Transmembrane</keyword>
<dbReference type="PROSITE" id="PS51934">
    <property type="entry name" value="LRAT"/>
    <property type="match status" value="1"/>
</dbReference>
<protein>
    <recommendedName>
        <fullName evidence="6">LRAT domain-containing protein</fullName>
    </recommendedName>
</protein>
<proteinExistence type="inferred from homology"/>
<dbReference type="Gene3D" id="3.90.1720.10">
    <property type="entry name" value="endopeptidase domain like (from Nostoc punctiforme)"/>
    <property type="match status" value="1"/>
</dbReference>
<keyword evidence="5" id="KW-0472">Membrane</keyword>
<keyword evidence="5" id="KW-1133">Transmembrane helix</keyword>
<comment type="similarity">
    <text evidence="1">Belongs to the H-rev107 family.</text>
</comment>
<organism evidence="7 8">
    <name type="scientific">Megalops atlanticus</name>
    <name type="common">Tarpon</name>
    <name type="synonym">Clupea gigantea</name>
    <dbReference type="NCBI Taxonomy" id="7932"/>
    <lineage>
        <taxon>Eukaryota</taxon>
        <taxon>Metazoa</taxon>
        <taxon>Chordata</taxon>
        <taxon>Craniata</taxon>
        <taxon>Vertebrata</taxon>
        <taxon>Euteleostomi</taxon>
        <taxon>Actinopterygii</taxon>
        <taxon>Neopterygii</taxon>
        <taxon>Teleostei</taxon>
        <taxon>Elopiformes</taxon>
        <taxon>Megalopidae</taxon>
        <taxon>Megalops</taxon>
    </lineage>
</organism>
<keyword evidence="3" id="KW-0378">Hydrolase</keyword>
<dbReference type="InterPro" id="IPR007053">
    <property type="entry name" value="LRAT_dom"/>
</dbReference>
<evidence type="ECO:0000256" key="1">
    <source>
        <dbReference type="ARBA" id="ARBA00007824"/>
    </source>
</evidence>
<dbReference type="PANTHER" id="PTHR13943:SF31">
    <property type="entry name" value="PHOSPHOLIPASE A AND ACYLTRANSFERASE 3"/>
    <property type="match status" value="1"/>
</dbReference>
<dbReference type="GO" id="GO:0008970">
    <property type="term" value="F:phospholipase A1 activity"/>
    <property type="evidence" value="ECO:0007669"/>
    <property type="project" value="TreeGrafter"/>
</dbReference>
<comment type="caution">
    <text evidence="7">The sequence shown here is derived from an EMBL/GenBank/DDBJ whole genome shotgun (WGS) entry which is preliminary data.</text>
</comment>
<accession>A0A9D3TIP9</accession>
<evidence type="ECO:0000256" key="5">
    <source>
        <dbReference type="SAM" id="Phobius"/>
    </source>
</evidence>
<dbReference type="GO" id="GO:0005737">
    <property type="term" value="C:cytoplasm"/>
    <property type="evidence" value="ECO:0007669"/>
    <property type="project" value="TreeGrafter"/>
</dbReference>
<keyword evidence="4" id="KW-0443">Lipid metabolism</keyword>
<dbReference type="InterPro" id="IPR051496">
    <property type="entry name" value="H-rev107_PLA/AT"/>
</dbReference>
<dbReference type="AlphaFoldDB" id="A0A9D3TIP9"/>
<dbReference type="GO" id="GO:0004623">
    <property type="term" value="F:phospholipase A2 activity"/>
    <property type="evidence" value="ECO:0007669"/>
    <property type="project" value="TreeGrafter"/>
</dbReference>
<dbReference type="PANTHER" id="PTHR13943">
    <property type="entry name" value="HRAS-LIKE SUPPRESSOR - RELATED"/>
    <property type="match status" value="1"/>
</dbReference>
<gene>
    <name evidence="7" type="ORF">MATL_G00047530</name>
</gene>
<dbReference type="Pfam" id="PF04970">
    <property type="entry name" value="LRAT"/>
    <property type="match status" value="1"/>
</dbReference>
<evidence type="ECO:0000313" key="7">
    <source>
        <dbReference type="EMBL" id="KAG7484236.1"/>
    </source>
</evidence>
<keyword evidence="2" id="KW-0808">Transferase</keyword>